<dbReference type="Gene3D" id="3.10.150.10">
    <property type="entry name" value="DNA Polymerase III, subunit A, domain 2"/>
    <property type="match status" value="2"/>
</dbReference>
<comment type="similarity">
    <text evidence="2 8">Belongs to the PCNA family.</text>
</comment>
<evidence type="ECO:0000313" key="11">
    <source>
        <dbReference type="EMBL" id="KAH3676756.1"/>
    </source>
</evidence>
<evidence type="ECO:0000259" key="10">
    <source>
        <dbReference type="Pfam" id="PF02747"/>
    </source>
</evidence>
<dbReference type="GO" id="GO:0006298">
    <property type="term" value="P:mismatch repair"/>
    <property type="evidence" value="ECO:0007669"/>
    <property type="project" value="TreeGrafter"/>
</dbReference>
<dbReference type="InterPro" id="IPR022649">
    <property type="entry name" value="Pr_cel_nuc_antig_C"/>
</dbReference>
<comment type="function">
    <text evidence="6">This protein is an auxiliary protein of DNA polymerase delta and is involved in the control of eukaryotic DNA replication by increasing the polymerase's processibility during elongation of the leading strand. Involved in DNA repair.</text>
</comment>
<keyword evidence="4 8" id="KW-0238">DNA-binding</keyword>
<dbReference type="GO" id="GO:0006275">
    <property type="term" value="P:regulation of DNA replication"/>
    <property type="evidence" value="ECO:0007669"/>
    <property type="project" value="InterPro"/>
</dbReference>
<keyword evidence="5 7" id="KW-0539">Nucleus</keyword>
<gene>
    <name evidence="11" type="ORF">OGATHE_001246</name>
</gene>
<proteinExistence type="inferred from homology"/>
<dbReference type="NCBIfam" id="TIGR00590">
    <property type="entry name" value="pcna"/>
    <property type="match status" value="1"/>
</dbReference>
<keyword evidence="12" id="KW-1185">Reference proteome</keyword>
<dbReference type="Pfam" id="PF00705">
    <property type="entry name" value="PCNA_N"/>
    <property type="match status" value="1"/>
</dbReference>
<name>A0A9P8TFA4_9ASCO</name>
<comment type="caution">
    <text evidence="11">The sequence shown here is derived from an EMBL/GenBank/DDBJ whole genome shotgun (WGS) entry which is preliminary data.</text>
</comment>
<dbReference type="InterPro" id="IPR000730">
    <property type="entry name" value="Pr_cel_nuc_antig"/>
</dbReference>
<dbReference type="InterPro" id="IPR022648">
    <property type="entry name" value="Pr_cel_nuc_antig_N"/>
</dbReference>
<dbReference type="PROSITE" id="PS01251">
    <property type="entry name" value="PCNA_1"/>
    <property type="match status" value="1"/>
</dbReference>
<reference evidence="11" key="2">
    <citation type="submission" date="2021-01" db="EMBL/GenBank/DDBJ databases">
        <authorList>
            <person name="Schikora-Tamarit M.A."/>
        </authorList>
    </citation>
    <scope>NUCLEOTIDE SEQUENCE</scope>
    <source>
        <strain evidence="11">NCAIM Y.01608</strain>
    </source>
</reference>
<dbReference type="AlphaFoldDB" id="A0A9P8TFA4"/>
<dbReference type="GO" id="GO:0070987">
    <property type="term" value="P:error-free translesion synthesis"/>
    <property type="evidence" value="ECO:0007669"/>
    <property type="project" value="UniProtKB-ARBA"/>
</dbReference>
<evidence type="ECO:0000256" key="3">
    <source>
        <dbReference type="ARBA" id="ARBA00022705"/>
    </source>
</evidence>
<dbReference type="GO" id="GO:0030337">
    <property type="term" value="F:DNA polymerase processivity factor activity"/>
    <property type="evidence" value="ECO:0007669"/>
    <property type="project" value="InterPro"/>
</dbReference>
<dbReference type="HAMAP" id="MF_00317">
    <property type="entry name" value="DNApol_clamp_arch"/>
    <property type="match status" value="1"/>
</dbReference>
<evidence type="ECO:0000256" key="5">
    <source>
        <dbReference type="ARBA" id="ARBA00023242"/>
    </source>
</evidence>
<evidence type="ECO:0000256" key="7">
    <source>
        <dbReference type="RuleBase" id="RU000641"/>
    </source>
</evidence>
<dbReference type="PANTHER" id="PTHR11352">
    <property type="entry name" value="PROLIFERATING CELL NUCLEAR ANTIGEN"/>
    <property type="match status" value="1"/>
</dbReference>
<evidence type="ECO:0000259" key="9">
    <source>
        <dbReference type="Pfam" id="PF00705"/>
    </source>
</evidence>
<evidence type="ECO:0000256" key="2">
    <source>
        <dbReference type="ARBA" id="ARBA00010462"/>
    </source>
</evidence>
<dbReference type="PANTHER" id="PTHR11352:SF0">
    <property type="entry name" value="PROLIFERATING CELL NUCLEAR ANTIGEN"/>
    <property type="match status" value="1"/>
</dbReference>
<keyword evidence="3 8" id="KW-0235">DNA replication</keyword>
<dbReference type="Proteomes" id="UP000788993">
    <property type="component" value="Unassembled WGS sequence"/>
</dbReference>
<dbReference type="EMBL" id="JAEUBD010000146">
    <property type="protein sequence ID" value="KAH3676756.1"/>
    <property type="molecule type" value="Genomic_DNA"/>
</dbReference>
<dbReference type="FunFam" id="3.10.150.10:FF:000006">
    <property type="entry name" value="Proliferating cell nuclear antigen"/>
    <property type="match status" value="1"/>
</dbReference>
<dbReference type="GO" id="GO:0043626">
    <property type="term" value="C:PCNA complex"/>
    <property type="evidence" value="ECO:0007669"/>
    <property type="project" value="UniProtKB-ARBA"/>
</dbReference>
<dbReference type="SUPFAM" id="SSF55979">
    <property type="entry name" value="DNA clamp"/>
    <property type="match status" value="2"/>
</dbReference>
<dbReference type="PRINTS" id="PR00339">
    <property type="entry name" value="PCNACYCLIN"/>
</dbReference>
<dbReference type="PROSITE" id="PS00293">
    <property type="entry name" value="PCNA_2"/>
    <property type="match status" value="1"/>
</dbReference>
<dbReference type="CDD" id="cd00577">
    <property type="entry name" value="PCNA"/>
    <property type="match status" value="1"/>
</dbReference>
<dbReference type="GO" id="GO:0003677">
    <property type="term" value="F:DNA binding"/>
    <property type="evidence" value="ECO:0007669"/>
    <property type="project" value="UniProtKB-KW"/>
</dbReference>
<comment type="function">
    <text evidence="7">This protein is an auxiliary protein of DNA polymerase delta and is involved in the control of eukaryotic DNA replication by increasing the polymerase's processivity during elongation of the leading strand.</text>
</comment>
<feature type="domain" description="Proliferating cell nuclear antigen PCNA C-terminal" evidence="10">
    <location>
        <begin position="163"/>
        <end position="288"/>
    </location>
</feature>
<evidence type="ECO:0000256" key="8">
    <source>
        <dbReference type="RuleBase" id="RU003671"/>
    </source>
</evidence>
<dbReference type="GO" id="GO:0006272">
    <property type="term" value="P:leading strand elongation"/>
    <property type="evidence" value="ECO:0007669"/>
    <property type="project" value="TreeGrafter"/>
</dbReference>
<dbReference type="InterPro" id="IPR046938">
    <property type="entry name" value="DNA_clamp_sf"/>
</dbReference>
<feature type="domain" description="Proliferating cell nuclear antigen PCNA N-terminal" evidence="9">
    <location>
        <begin position="41"/>
        <end position="159"/>
    </location>
</feature>
<dbReference type="GO" id="GO:0006273">
    <property type="term" value="P:lagging strand elongation"/>
    <property type="evidence" value="ECO:0007669"/>
    <property type="project" value="UniProtKB-ARBA"/>
</dbReference>
<evidence type="ECO:0000313" key="12">
    <source>
        <dbReference type="Proteomes" id="UP000788993"/>
    </source>
</evidence>
<accession>A0A9P8TFA4</accession>
<protein>
    <recommendedName>
        <fullName evidence="7">DNA sliding clamp PCNA</fullName>
    </recommendedName>
</protein>
<evidence type="ECO:0000256" key="1">
    <source>
        <dbReference type="ARBA" id="ARBA00004123"/>
    </source>
</evidence>
<dbReference type="Pfam" id="PF02747">
    <property type="entry name" value="PCNA_C"/>
    <property type="match status" value="1"/>
</dbReference>
<sequence length="293" mass="33008">MPIDSSVTFETVTRWMVLATFLYSRAKIRRGLVAEKSTYLTRSPLTRQVIESIKDSVKLCNFNCSQSKGITVQAIDDSRVLLIALKIDSGSFQEFRCDRDLVLGLDLESLSKILKQGNNEDYLTIIAEDSPDSLLVVFEDKKKDRISEFSLKLMDIDSDVLTIDDMEHDCSITMPAYEFAKIARDMKTLSESLQIIITKDSVKFNAEGQIGSGSIILKPHTDMEKPDESIKIELNQPVVLTFGAKYLNDIVKATALSSTVTIKLTDKAPALFEYRLPSGYLRYYLAPKFDDED</sequence>
<reference evidence="11" key="1">
    <citation type="journal article" date="2021" name="Open Biol.">
        <title>Shared evolutionary footprints suggest mitochondrial oxidative damage underlies multiple complex I losses in fungi.</title>
        <authorList>
            <person name="Schikora-Tamarit M.A."/>
            <person name="Marcet-Houben M."/>
            <person name="Nosek J."/>
            <person name="Gabaldon T."/>
        </authorList>
    </citation>
    <scope>NUCLEOTIDE SEQUENCE</scope>
    <source>
        <strain evidence="11">NCAIM Y.01608</strain>
    </source>
</reference>
<organism evidence="11 12">
    <name type="scientific">Ogataea polymorpha</name>
    <dbReference type="NCBI Taxonomy" id="460523"/>
    <lineage>
        <taxon>Eukaryota</taxon>
        <taxon>Fungi</taxon>
        <taxon>Dikarya</taxon>
        <taxon>Ascomycota</taxon>
        <taxon>Saccharomycotina</taxon>
        <taxon>Pichiomycetes</taxon>
        <taxon>Pichiales</taxon>
        <taxon>Pichiaceae</taxon>
        <taxon>Ogataea</taxon>
    </lineage>
</organism>
<comment type="subcellular location">
    <subcellularLocation>
        <location evidence="1 7">Nucleus</location>
    </subcellularLocation>
</comment>
<evidence type="ECO:0000256" key="6">
    <source>
        <dbReference type="ARBA" id="ARBA00054163"/>
    </source>
</evidence>
<evidence type="ECO:0000256" key="4">
    <source>
        <dbReference type="ARBA" id="ARBA00023125"/>
    </source>
</evidence>
<dbReference type="InterPro" id="IPR022659">
    <property type="entry name" value="Pr_cel_nuc_antig_CS"/>
</dbReference>